<comment type="caution">
    <text evidence="1">The sequence shown here is derived from an EMBL/GenBank/DDBJ whole genome shotgun (WGS) entry which is preliminary data.</text>
</comment>
<evidence type="ECO:0000313" key="2">
    <source>
        <dbReference type="EMBL" id="CAH3154496.1"/>
    </source>
</evidence>
<proteinExistence type="predicted"/>
<keyword evidence="3" id="KW-1185">Reference proteome</keyword>
<dbReference type="EMBL" id="CALNXI010001078">
    <property type="protein sequence ID" value="CAH3154496.1"/>
    <property type="molecule type" value="Genomic_DNA"/>
</dbReference>
<sequence length="71" mass="7838">MALSAFSNRSLLKCAATLSGRDTQSEMETETSCEAQALTLELLNLQNAIRICSFCSYNNVAYLAIFMGFEM</sequence>
<evidence type="ECO:0000313" key="3">
    <source>
        <dbReference type="Proteomes" id="UP001159427"/>
    </source>
</evidence>
<dbReference type="Proteomes" id="UP001159427">
    <property type="component" value="Unassembled WGS sequence"/>
</dbReference>
<reference evidence="1 3" key="1">
    <citation type="submission" date="2022-05" db="EMBL/GenBank/DDBJ databases">
        <authorList>
            <consortium name="Genoscope - CEA"/>
            <person name="William W."/>
        </authorList>
    </citation>
    <scope>NUCLEOTIDE SEQUENCE [LARGE SCALE GENOMIC DNA]</scope>
</reference>
<organism evidence="1 3">
    <name type="scientific">Porites evermanni</name>
    <dbReference type="NCBI Taxonomy" id="104178"/>
    <lineage>
        <taxon>Eukaryota</taxon>
        <taxon>Metazoa</taxon>
        <taxon>Cnidaria</taxon>
        <taxon>Anthozoa</taxon>
        <taxon>Hexacorallia</taxon>
        <taxon>Scleractinia</taxon>
        <taxon>Fungiina</taxon>
        <taxon>Poritidae</taxon>
        <taxon>Porites</taxon>
    </lineage>
</organism>
<protein>
    <submittedName>
        <fullName evidence="1">Uncharacterized protein</fullName>
    </submittedName>
</protein>
<evidence type="ECO:0000313" key="1">
    <source>
        <dbReference type="EMBL" id="CAH3014096.1"/>
    </source>
</evidence>
<accession>A0ABN8LDA2</accession>
<dbReference type="EMBL" id="CALNXI010000006">
    <property type="protein sequence ID" value="CAH3014096.1"/>
    <property type="molecule type" value="Genomic_DNA"/>
</dbReference>
<gene>
    <name evidence="2" type="ORF">PEVE_00001421</name>
    <name evidence="1" type="ORF">PEVE_00037035</name>
</gene>
<name>A0ABN8LDA2_9CNID</name>